<name>A0AAV0CBM1_9ASTE</name>
<comment type="caution">
    <text evidence="2">The sequence shown here is derived from an EMBL/GenBank/DDBJ whole genome shotgun (WGS) entry which is preliminary data.</text>
</comment>
<evidence type="ECO:0000313" key="2">
    <source>
        <dbReference type="EMBL" id="CAH9073160.1"/>
    </source>
</evidence>
<dbReference type="PANTHER" id="PTHR31147">
    <property type="entry name" value="ACYL TRANSFERASE 4"/>
    <property type="match status" value="1"/>
</dbReference>
<dbReference type="InterPro" id="IPR023213">
    <property type="entry name" value="CAT-like_dom_sf"/>
</dbReference>
<dbReference type="Pfam" id="PF02458">
    <property type="entry name" value="Transferase"/>
    <property type="match status" value="1"/>
</dbReference>
<dbReference type="Gene3D" id="3.30.559.10">
    <property type="entry name" value="Chloramphenicol acetyltransferase-like domain"/>
    <property type="match status" value="2"/>
</dbReference>
<organism evidence="2 3">
    <name type="scientific">Cuscuta epithymum</name>
    <dbReference type="NCBI Taxonomy" id="186058"/>
    <lineage>
        <taxon>Eukaryota</taxon>
        <taxon>Viridiplantae</taxon>
        <taxon>Streptophyta</taxon>
        <taxon>Embryophyta</taxon>
        <taxon>Tracheophyta</taxon>
        <taxon>Spermatophyta</taxon>
        <taxon>Magnoliopsida</taxon>
        <taxon>eudicotyledons</taxon>
        <taxon>Gunneridae</taxon>
        <taxon>Pentapetalae</taxon>
        <taxon>asterids</taxon>
        <taxon>lamiids</taxon>
        <taxon>Solanales</taxon>
        <taxon>Convolvulaceae</taxon>
        <taxon>Cuscuteae</taxon>
        <taxon>Cuscuta</taxon>
        <taxon>Cuscuta subgen. Cuscuta</taxon>
    </lineage>
</organism>
<gene>
    <name evidence="2" type="ORF">CEPIT_LOCUS4547</name>
</gene>
<proteinExistence type="inferred from homology"/>
<evidence type="ECO:0000313" key="3">
    <source>
        <dbReference type="Proteomes" id="UP001152523"/>
    </source>
</evidence>
<comment type="similarity">
    <text evidence="1">Belongs to the plant acyltransferase family.</text>
</comment>
<dbReference type="InterPro" id="IPR050898">
    <property type="entry name" value="Plant_acyltransferase"/>
</dbReference>
<sequence length="463" mass="51654">MNCLILPIELMEEAHIQETVTVRPSSPPIFDHHVVFPLSHLDTDRNLNVVFRYLRVYVAHHTSKPAAAADPFEVVTSSLSSALVRWFHFAGTLRRRDGDNRLELRCPVGGGVRVLRATADCTLGSVNYLDDPDEKFVERLVPDPSVEEAMAYPLTLQVTRFGCGGWVMGTAVHHAMCDGMGATLFFNAMAEVARGEAAFSVEPVWDRAALLGPREPPRVEFPVHQFLSLDRDSVPYARSGGGVAREFFEMKEEWLERLKAALLHTSPAGSTYTTFEALGAFIWRASVKASKIGEEETVKFAYQSNIRRKVKPPLPFGYWGNGCVPMYVQLMAGDLIRQPLWKTAELINRSKFNTTDDYVRSFIDFQELHFHEGITPGNRVSGFTDWRHIGHATVDFGWGGPVTIFPLTRHLLGGVAPCYFLPYSAAAGAKQDGFKVLVYVQEDAMPAFKEDMEKLNGSGELLL</sequence>
<protein>
    <submittedName>
        <fullName evidence="2">Uncharacterized protein</fullName>
    </submittedName>
</protein>
<evidence type="ECO:0000256" key="1">
    <source>
        <dbReference type="ARBA" id="ARBA00009861"/>
    </source>
</evidence>
<keyword evidence="3" id="KW-1185">Reference proteome</keyword>
<accession>A0AAV0CBM1</accession>
<dbReference type="Proteomes" id="UP001152523">
    <property type="component" value="Unassembled WGS sequence"/>
</dbReference>
<dbReference type="PANTHER" id="PTHR31147:SF33">
    <property type="entry name" value="N-HYDROXYCINNAMOYL_BENZOYLTRANSFERASE, PUTATIVE-RELATED"/>
    <property type="match status" value="1"/>
</dbReference>
<reference evidence="2" key="1">
    <citation type="submission" date="2022-07" db="EMBL/GenBank/DDBJ databases">
        <authorList>
            <person name="Macas J."/>
            <person name="Novak P."/>
            <person name="Neumann P."/>
        </authorList>
    </citation>
    <scope>NUCLEOTIDE SEQUENCE</scope>
</reference>
<dbReference type="EMBL" id="CAMAPF010000023">
    <property type="protein sequence ID" value="CAH9073160.1"/>
    <property type="molecule type" value="Genomic_DNA"/>
</dbReference>
<dbReference type="AlphaFoldDB" id="A0AAV0CBM1"/>